<proteinExistence type="predicted"/>
<dbReference type="InterPro" id="IPR003400">
    <property type="entry name" value="ExbD"/>
</dbReference>
<evidence type="ECO:0000256" key="3">
    <source>
        <dbReference type="ARBA" id="ARBA00022692"/>
    </source>
</evidence>
<dbReference type="AlphaFoldDB" id="A0A8T3VFI0"/>
<evidence type="ECO:0000313" key="7">
    <source>
        <dbReference type="EMBL" id="MBE6501358.1"/>
    </source>
</evidence>
<evidence type="ECO:0000256" key="5">
    <source>
        <dbReference type="ARBA" id="ARBA00023136"/>
    </source>
</evidence>
<gene>
    <name evidence="7" type="ORF">E7Z79_02840</name>
</gene>
<sequence length="138" mass="14798">MAIDVKKHKKKFLNQQPSINLVPFIDILFTIMIFLVVTSNFSATDVQADAADDVEDSGGKPNVTDVSGDQEYYVMPVANLHKVTVNGQDRSDAIAGSAVGVQANVIDQGQVTIKPGEIVIETPPGVPPEVAVQRPELN</sequence>
<feature type="transmembrane region" description="Helical" evidence="6">
    <location>
        <begin position="21"/>
        <end position="41"/>
    </location>
</feature>
<reference evidence="7" key="1">
    <citation type="submission" date="2019-04" db="EMBL/GenBank/DDBJ databases">
        <title>Evolution of Biomass-Degrading Anaerobic Consortia Revealed by Metagenomics.</title>
        <authorList>
            <person name="Peng X."/>
        </authorList>
    </citation>
    <scope>NUCLEOTIDE SEQUENCE</scope>
    <source>
        <strain evidence="7">SIG18</strain>
    </source>
</reference>
<dbReference type="RefSeq" id="WP_303738472.1">
    <property type="nucleotide sequence ID" value="NZ_SUTK01000008.1"/>
</dbReference>
<dbReference type="GO" id="GO:0005886">
    <property type="term" value="C:plasma membrane"/>
    <property type="evidence" value="ECO:0007669"/>
    <property type="project" value="UniProtKB-SubCell"/>
</dbReference>
<keyword evidence="5 6" id="KW-0472">Membrane</keyword>
<accession>A0A8T3VFI0</accession>
<comment type="subcellular location">
    <subcellularLocation>
        <location evidence="1">Cell membrane</location>
        <topology evidence="1">Single-pass membrane protein</topology>
    </subcellularLocation>
</comment>
<dbReference type="Proteomes" id="UP000783037">
    <property type="component" value="Unassembled WGS sequence"/>
</dbReference>
<evidence type="ECO:0000256" key="1">
    <source>
        <dbReference type="ARBA" id="ARBA00004162"/>
    </source>
</evidence>
<evidence type="ECO:0000256" key="6">
    <source>
        <dbReference type="SAM" id="Phobius"/>
    </source>
</evidence>
<comment type="caution">
    <text evidence="7">The sequence shown here is derived from an EMBL/GenBank/DDBJ whole genome shotgun (WGS) entry which is preliminary data.</text>
</comment>
<name>A0A8T3VFI0_9EURY</name>
<dbReference type="Pfam" id="PF02472">
    <property type="entry name" value="ExbD"/>
    <property type="match status" value="1"/>
</dbReference>
<protein>
    <submittedName>
        <fullName evidence="7">Biopolymer transporter ExbD</fullName>
    </submittedName>
</protein>
<evidence type="ECO:0000256" key="2">
    <source>
        <dbReference type="ARBA" id="ARBA00022475"/>
    </source>
</evidence>
<keyword evidence="4 6" id="KW-1133">Transmembrane helix</keyword>
<dbReference type="EMBL" id="SUTK01000008">
    <property type="protein sequence ID" value="MBE6501358.1"/>
    <property type="molecule type" value="Genomic_DNA"/>
</dbReference>
<evidence type="ECO:0000313" key="8">
    <source>
        <dbReference type="Proteomes" id="UP000783037"/>
    </source>
</evidence>
<dbReference type="GO" id="GO:0022857">
    <property type="term" value="F:transmembrane transporter activity"/>
    <property type="evidence" value="ECO:0007669"/>
    <property type="project" value="InterPro"/>
</dbReference>
<keyword evidence="3 6" id="KW-0812">Transmembrane</keyword>
<keyword evidence="2" id="KW-1003">Cell membrane</keyword>
<organism evidence="7 8">
    <name type="scientific">Methanobrevibacter thaueri</name>
    <dbReference type="NCBI Taxonomy" id="190975"/>
    <lineage>
        <taxon>Archaea</taxon>
        <taxon>Methanobacteriati</taxon>
        <taxon>Methanobacteriota</taxon>
        <taxon>Methanomada group</taxon>
        <taxon>Methanobacteria</taxon>
        <taxon>Methanobacteriales</taxon>
        <taxon>Methanobacteriaceae</taxon>
        <taxon>Methanobrevibacter</taxon>
    </lineage>
</organism>
<evidence type="ECO:0000256" key="4">
    <source>
        <dbReference type="ARBA" id="ARBA00022989"/>
    </source>
</evidence>